<evidence type="ECO:0000256" key="4">
    <source>
        <dbReference type="SAM" id="MobiDB-lite"/>
    </source>
</evidence>
<feature type="region of interest" description="Disordered" evidence="4">
    <location>
        <begin position="248"/>
        <end position="286"/>
    </location>
</feature>
<feature type="region of interest" description="Disordered" evidence="4">
    <location>
        <begin position="689"/>
        <end position="760"/>
    </location>
</feature>
<dbReference type="OrthoDB" id="271628at2759"/>
<dbReference type="InterPro" id="IPR029021">
    <property type="entry name" value="Prot-tyrosine_phosphatase-like"/>
</dbReference>
<dbReference type="PROSITE" id="PS00383">
    <property type="entry name" value="TYR_PHOSPHATASE_1"/>
    <property type="match status" value="1"/>
</dbReference>
<feature type="binding site" evidence="3">
    <location>
        <begin position="439"/>
        <end position="445"/>
    </location>
    <ligand>
        <name>substrate</name>
    </ligand>
</feature>
<feature type="region of interest" description="Disordered" evidence="4">
    <location>
        <begin position="806"/>
        <end position="825"/>
    </location>
</feature>
<evidence type="ECO:0000313" key="7">
    <source>
        <dbReference type="Proteomes" id="UP000033483"/>
    </source>
</evidence>
<dbReference type="GO" id="GO:0005737">
    <property type="term" value="C:cytoplasm"/>
    <property type="evidence" value="ECO:0007669"/>
    <property type="project" value="TreeGrafter"/>
</dbReference>
<keyword evidence="7" id="KW-1185">Reference proteome</keyword>
<evidence type="ECO:0000259" key="5">
    <source>
        <dbReference type="PROSITE" id="PS51339"/>
    </source>
</evidence>
<feature type="domain" description="Myotubularin phosphatase" evidence="5">
    <location>
        <begin position="141"/>
        <end position="671"/>
    </location>
</feature>
<dbReference type="InterPro" id="IPR030564">
    <property type="entry name" value="Myotubularin"/>
</dbReference>
<dbReference type="InterPro" id="IPR011993">
    <property type="entry name" value="PH-like_dom_sf"/>
</dbReference>
<feature type="compositionally biased region" description="Polar residues" evidence="4">
    <location>
        <begin position="806"/>
        <end position="816"/>
    </location>
</feature>
<dbReference type="SUPFAM" id="SSF52799">
    <property type="entry name" value="(Phosphotyrosine protein) phosphatases II"/>
    <property type="match status" value="1"/>
</dbReference>
<feature type="active site" description="Phosphocysteine intermediate" evidence="2">
    <location>
        <position position="439"/>
    </location>
</feature>
<gene>
    <name evidence="6" type="ORF">TD95_000344</name>
</gene>
<protein>
    <recommendedName>
        <fullName evidence="5">Myotubularin phosphatase domain-containing protein</fullName>
    </recommendedName>
</protein>
<comment type="similarity">
    <text evidence="1">Belongs to the protein-tyrosine phosphatase family. Non-receptor class myotubularin subfamily.</text>
</comment>
<evidence type="ECO:0000256" key="2">
    <source>
        <dbReference type="PIRSR" id="PIRSR630564-1"/>
    </source>
</evidence>
<comment type="caution">
    <text evidence="6">The sequence shown here is derived from an EMBL/GenBank/DDBJ whole genome shotgun (WGS) entry which is preliminary data.</text>
</comment>
<evidence type="ECO:0000313" key="6">
    <source>
        <dbReference type="EMBL" id="KKA26043.1"/>
    </source>
</evidence>
<dbReference type="PANTHER" id="PTHR10807:SF128">
    <property type="entry name" value="PHOSPHATIDYLINOSITOL-3,5-BISPHOSPHATE 3-PHOSPHATASE"/>
    <property type="match status" value="1"/>
</dbReference>
<dbReference type="GO" id="GO:0016020">
    <property type="term" value="C:membrane"/>
    <property type="evidence" value="ECO:0007669"/>
    <property type="project" value="TreeGrafter"/>
</dbReference>
<dbReference type="Proteomes" id="UP000033483">
    <property type="component" value="Unassembled WGS sequence"/>
</dbReference>
<feature type="compositionally biased region" description="Low complexity" evidence="4">
    <location>
        <begin position="714"/>
        <end position="723"/>
    </location>
</feature>
<dbReference type="AlphaFoldDB" id="A0A0F4Z844"/>
<feature type="compositionally biased region" description="Polar residues" evidence="4">
    <location>
        <begin position="258"/>
        <end position="279"/>
    </location>
</feature>
<dbReference type="EMBL" id="LAEV01002294">
    <property type="protein sequence ID" value="KKA26043.1"/>
    <property type="molecule type" value="Genomic_DNA"/>
</dbReference>
<name>A0A0F4Z844_9PEZI</name>
<dbReference type="GO" id="GO:0046856">
    <property type="term" value="P:phosphatidylinositol dephosphorylation"/>
    <property type="evidence" value="ECO:0007669"/>
    <property type="project" value="TreeGrafter"/>
</dbReference>
<proteinExistence type="inferred from homology"/>
<dbReference type="PANTHER" id="PTHR10807">
    <property type="entry name" value="MYOTUBULARIN-RELATED"/>
    <property type="match status" value="1"/>
</dbReference>
<dbReference type="InterPro" id="IPR010569">
    <property type="entry name" value="Myotubularin-like_Pase_dom"/>
</dbReference>
<dbReference type="GO" id="GO:0004438">
    <property type="term" value="F:phosphatidylinositol-3-phosphate phosphatase activity"/>
    <property type="evidence" value="ECO:0007669"/>
    <property type="project" value="TreeGrafter"/>
</dbReference>
<accession>A0A0F4Z844</accession>
<evidence type="ECO:0000256" key="1">
    <source>
        <dbReference type="ARBA" id="ARBA00007471"/>
    </source>
</evidence>
<dbReference type="InterPro" id="IPR016130">
    <property type="entry name" value="Tyr_Pase_AS"/>
</dbReference>
<evidence type="ECO:0000256" key="3">
    <source>
        <dbReference type="PIRSR" id="PIRSR630564-2"/>
    </source>
</evidence>
<dbReference type="Gene3D" id="2.30.29.30">
    <property type="entry name" value="Pleckstrin-homology domain (PH domain)/Phosphotyrosine-binding domain (PTB)"/>
    <property type="match status" value="1"/>
</dbReference>
<reference evidence="6 7" key="1">
    <citation type="submission" date="2015-03" db="EMBL/GenBank/DDBJ databases">
        <authorList>
            <person name="Radwan O."/>
            <person name="Al-Naeli F.A."/>
            <person name="Rendon G.A."/>
            <person name="Fields C."/>
        </authorList>
    </citation>
    <scope>NUCLEOTIDE SEQUENCE [LARGE SCALE GENOMIC DNA]</scope>
    <source>
        <strain evidence="6">CR-DP1</strain>
    </source>
</reference>
<sequence>MEVRKVIKDVQCISSGRTSTGTLRLADFHLIFSAKIPQQADPSKPNDGSDAQPPPKIRESWITYPMISHCVFRPKPPRSSNHSSIRLRCRDFTFAMFNFPDDITAKEAYEFIRQRTCKLRSIESLYAFHHRPLKSERGMNGWAVYDARAEFLRQGINEKSTDKGWRLSTINKDYSFCDTYPSILAVPSSISDNTLKYAKDFRSRNRIPVLTYLHPVNMCTIMRSSQPRSGILRKTNIQDERLVSAAFNSNAPRPLSDAESSTSSALPISDEPQFNQTPPSEIGGNGTVEVLSLAPKEAHSAPLSIVGEDDFAEAEPQSLYDEKTGKRLIYGAQQKNLIVDARPTINAMVNQVQGYGSETMDNYKHTEKVFLYIGNIHVMRNSLQKVVDSIKDADVSAMPPSQELLHGSQWLKHTYSVLSGAETIARRVGVGHSHALIHCSDGWDRTSQLCALSQIMLDPYFRTIAGFMVLVEKDWLSFGHMFRLRSGHLNHESWFTVQKDALAGTTINPGDTDTAASDAFYSLMGNARRLLQKGNEDGEGDGLSETVSTKAPAEEATDLKMVSPVFHQFLDCVYQLIRHHPTRFEFNERFLRRLLYHLYSCQYGTFLYNSEKQRTEAKASERTASVWDYFLSRRKEFTNPDYDSTVNDRVPGKERLIFPDLKNIRWWHQCFNRSDEEMNSYLDTKQARPLGVDGAAPDHLIEPAGSQPESHSASLDPNLSTSSLPPPLSHAASDPGILLGMNSAPRAPLPLKNSQTAESAHEMLTPSLQLLDGNEVAPEEGSSAGLQDGLFNMKLGKGAISLGHSSLGGSMPSTSNLKEEVQEMM</sequence>
<dbReference type="PROSITE" id="PS51339">
    <property type="entry name" value="PPASE_MYOTUBULARIN"/>
    <property type="match status" value="1"/>
</dbReference>
<organism evidence="6 7">
    <name type="scientific">Thielaviopsis punctulata</name>
    <dbReference type="NCBI Taxonomy" id="72032"/>
    <lineage>
        <taxon>Eukaryota</taxon>
        <taxon>Fungi</taxon>
        <taxon>Dikarya</taxon>
        <taxon>Ascomycota</taxon>
        <taxon>Pezizomycotina</taxon>
        <taxon>Sordariomycetes</taxon>
        <taxon>Hypocreomycetidae</taxon>
        <taxon>Microascales</taxon>
        <taxon>Ceratocystidaceae</taxon>
        <taxon>Thielaviopsis</taxon>
    </lineage>
</organism>
<feature type="binding site" evidence="3">
    <location>
        <begin position="375"/>
        <end position="376"/>
    </location>
    <ligand>
        <name>substrate</name>
    </ligand>
</feature>
<dbReference type="Pfam" id="PF06602">
    <property type="entry name" value="Myotub-related"/>
    <property type="match status" value="1"/>
</dbReference>